<proteinExistence type="predicted"/>
<dbReference type="InterPro" id="IPR027304">
    <property type="entry name" value="Trigger_fact/SurA_dom_sf"/>
</dbReference>
<dbReference type="SUPFAM" id="SSF54534">
    <property type="entry name" value="FKBP-like"/>
    <property type="match status" value="1"/>
</dbReference>
<dbReference type="NCBIfam" id="TIGR04500">
    <property type="entry name" value="PpiC_rel_mature"/>
    <property type="match status" value="1"/>
</dbReference>
<dbReference type="PROSITE" id="PS50198">
    <property type="entry name" value="PPIC_PPIASE_2"/>
    <property type="match status" value="1"/>
</dbReference>
<dbReference type="RefSeq" id="WP_267533534.1">
    <property type="nucleotide sequence ID" value="NZ_JAPNKA010000001.1"/>
</dbReference>
<gene>
    <name evidence="8" type="ORF">OV287_08740</name>
</gene>
<comment type="catalytic activity">
    <reaction evidence="1">
        <text>[protein]-peptidylproline (omega=180) = [protein]-peptidylproline (omega=0)</text>
        <dbReference type="Rhea" id="RHEA:16237"/>
        <dbReference type="Rhea" id="RHEA-COMP:10747"/>
        <dbReference type="Rhea" id="RHEA-COMP:10748"/>
        <dbReference type="ChEBI" id="CHEBI:83833"/>
        <dbReference type="ChEBI" id="CHEBI:83834"/>
        <dbReference type="EC" id="5.2.1.8"/>
    </reaction>
</comment>
<dbReference type="InterPro" id="IPR000297">
    <property type="entry name" value="PPIase_PpiC"/>
</dbReference>
<sequence length="352" mass="40867">MNESLSAAVRDALTSLVKWREEHLEPEQAQESFQLLKARHPGHWMNMVWEQETYGSTVHYDILVADDAGTYSLSYCADEEIPWPARGLQRVNESLVLRVNDDPVFITQAITSLDHAWSTLHIGRHLINMSLIDQEIRNSGLVVTDEELAEALHDFRTKRRLFSVEDVERWMAEHGTTQVQLEQHLREDVSRRKLRHKVAAGREEAWFQRHRADFERVQVARLYVPSREEAWRLYEQLREAPGRFLELAQVSFLERGGAGNLFATLRRGELEPEQAERLFSTEQGRMAEPVPSGEGYELVRVLRFLPARLDEATCEQVRDQLFEEWLAEGRRRARVEWFWGAAEAAELPALSL</sequence>
<dbReference type="EMBL" id="JAPNKA010000001">
    <property type="protein sequence ID" value="MCY1074572.1"/>
    <property type="molecule type" value="Genomic_DNA"/>
</dbReference>
<evidence type="ECO:0000313" key="8">
    <source>
        <dbReference type="EMBL" id="MCY1074572.1"/>
    </source>
</evidence>
<protein>
    <recommendedName>
        <fullName evidence="2">peptidylprolyl isomerase</fullName>
        <ecNumber evidence="2">5.2.1.8</ecNumber>
    </recommendedName>
</protein>
<dbReference type="EC" id="5.2.1.8" evidence="2"/>
<evidence type="ECO:0000256" key="4">
    <source>
        <dbReference type="ARBA" id="ARBA00023110"/>
    </source>
</evidence>
<keyword evidence="9" id="KW-1185">Reference proteome</keyword>
<dbReference type="SUPFAM" id="SSF109998">
    <property type="entry name" value="Triger factor/SurA peptide-binding domain-like"/>
    <property type="match status" value="1"/>
</dbReference>
<evidence type="ECO:0000256" key="1">
    <source>
        <dbReference type="ARBA" id="ARBA00000971"/>
    </source>
</evidence>
<dbReference type="Gene3D" id="1.10.4030.10">
    <property type="entry name" value="Porin chaperone SurA, peptide-binding domain"/>
    <property type="match status" value="1"/>
</dbReference>
<name>A0ABT4A0S2_9BACT</name>
<dbReference type="InterPro" id="IPR046357">
    <property type="entry name" value="PPIase_dom_sf"/>
</dbReference>
<comment type="caution">
    <text evidence="8">The sequence shown here is derived from an EMBL/GenBank/DDBJ whole genome shotgun (WGS) entry which is preliminary data.</text>
</comment>
<evidence type="ECO:0000256" key="5">
    <source>
        <dbReference type="ARBA" id="ARBA00023235"/>
    </source>
</evidence>
<evidence type="ECO:0000259" key="7">
    <source>
        <dbReference type="PROSITE" id="PS50198"/>
    </source>
</evidence>
<dbReference type="InterPro" id="IPR030985">
    <property type="entry name" value="PpiC-rel_mature"/>
</dbReference>
<dbReference type="Proteomes" id="UP001207654">
    <property type="component" value="Unassembled WGS sequence"/>
</dbReference>
<keyword evidence="5 6" id="KW-0413">Isomerase</keyword>
<keyword evidence="3" id="KW-0732">Signal</keyword>
<dbReference type="InterPro" id="IPR050245">
    <property type="entry name" value="PrsA_foldase"/>
</dbReference>
<dbReference type="PANTHER" id="PTHR47245">
    <property type="entry name" value="PEPTIDYLPROLYL ISOMERASE"/>
    <property type="match status" value="1"/>
</dbReference>
<feature type="domain" description="PpiC" evidence="7">
    <location>
        <begin position="214"/>
        <end position="303"/>
    </location>
</feature>
<organism evidence="8 9">
    <name type="scientific">Archangium lansingense</name>
    <dbReference type="NCBI Taxonomy" id="2995310"/>
    <lineage>
        <taxon>Bacteria</taxon>
        <taxon>Pseudomonadati</taxon>
        <taxon>Myxococcota</taxon>
        <taxon>Myxococcia</taxon>
        <taxon>Myxococcales</taxon>
        <taxon>Cystobacterineae</taxon>
        <taxon>Archangiaceae</taxon>
        <taxon>Archangium</taxon>
    </lineage>
</organism>
<keyword evidence="4 6" id="KW-0697">Rotamase</keyword>
<evidence type="ECO:0000256" key="6">
    <source>
        <dbReference type="PROSITE-ProRule" id="PRU00278"/>
    </source>
</evidence>
<accession>A0ABT4A0S2</accession>
<dbReference type="PANTHER" id="PTHR47245:SF1">
    <property type="entry name" value="FOLDASE PROTEIN PRSA"/>
    <property type="match status" value="1"/>
</dbReference>
<reference evidence="8 9" key="1">
    <citation type="submission" date="2022-11" db="EMBL/GenBank/DDBJ databases">
        <title>Minimal conservation of predation-associated metabolite biosynthetic gene clusters underscores biosynthetic potential of Myxococcota including descriptions for ten novel species: Archangium lansinium sp. nov., Myxococcus landrumus sp. nov., Nannocystis bai.</title>
        <authorList>
            <person name="Ahearne A."/>
            <person name="Stevens C."/>
            <person name="Phillips K."/>
        </authorList>
    </citation>
    <scope>NUCLEOTIDE SEQUENCE [LARGE SCALE GENOMIC DNA]</scope>
    <source>
        <strain evidence="8 9">MIWBW</strain>
    </source>
</reference>
<evidence type="ECO:0000256" key="2">
    <source>
        <dbReference type="ARBA" id="ARBA00013194"/>
    </source>
</evidence>
<dbReference type="Gene3D" id="3.10.50.40">
    <property type="match status" value="1"/>
</dbReference>
<evidence type="ECO:0000313" key="9">
    <source>
        <dbReference type="Proteomes" id="UP001207654"/>
    </source>
</evidence>
<evidence type="ECO:0000256" key="3">
    <source>
        <dbReference type="ARBA" id="ARBA00022729"/>
    </source>
</evidence>
<dbReference type="Pfam" id="PF13145">
    <property type="entry name" value="Rotamase_2"/>
    <property type="match status" value="1"/>
</dbReference>